<gene>
    <name evidence="2" type="ORF">OS493_000739</name>
</gene>
<feature type="chain" id="PRO_5040929067" description="Secreted protein" evidence="1">
    <location>
        <begin position="26"/>
        <end position="112"/>
    </location>
</feature>
<dbReference type="OrthoDB" id="5979579at2759"/>
<reference evidence="2" key="1">
    <citation type="submission" date="2023-01" db="EMBL/GenBank/DDBJ databases">
        <title>Genome assembly of the deep-sea coral Lophelia pertusa.</title>
        <authorList>
            <person name="Herrera S."/>
            <person name="Cordes E."/>
        </authorList>
    </citation>
    <scope>NUCLEOTIDE SEQUENCE</scope>
    <source>
        <strain evidence="2">USNM1676648</strain>
        <tissue evidence="2">Polyp</tissue>
    </source>
</reference>
<sequence length="112" mass="12081">MNFFHYSTLLLLFLAAFISDRQVTGKCGSSGIADTPWAACLVAEEGGVCPHNFKKLDSDGTCGPRSRRTPAWKDRVCCLLGPAFDLKVANSPCLAGSQPSGDIVEKKTHQHN</sequence>
<evidence type="ECO:0008006" key="4">
    <source>
        <dbReference type="Google" id="ProtNLM"/>
    </source>
</evidence>
<protein>
    <recommendedName>
        <fullName evidence="4">Secreted protein</fullName>
    </recommendedName>
</protein>
<dbReference type="AlphaFoldDB" id="A0A9X0DBX9"/>
<evidence type="ECO:0000313" key="2">
    <source>
        <dbReference type="EMBL" id="KAJ7394902.1"/>
    </source>
</evidence>
<organism evidence="2 3">
    <name type="scientific">Desmophyllum pertusum</name>
    <dbReference type="NCBI Taxonomy" id="174260"/>
    <lineage>
        <taxon>Eukaryota</taxon>
        <taxon>Metazoa</taxon>
        <taxon>Cnidaria</taxon>
        <taxon>Anthozoa</taxon>
        <taxon>Hexacorallia</taxon>
        <taxon>Scleractinia</taxon>
        <taxon>Caryophylliina</taxon>
        <taxon>Caryophylliidae</taxon>
        <taxon>Desmophyllum</taxon>
    </lineage>
</organism>
<dbReference type="Proteomes" id="UP001163046">
    <property type="component" value="Unassembled WGS sequence"/>
</dbReference>
<feature type="signal peptide" evidence="1">
    <location>
        <begin position="1"/>
        <end position="25"/>
    </location>
</feature>
<comment type="caution">
    <text evidence="2">The sequence shown here is derived from an EMBL/GenBank/DDBJ whole genome shotgun (WGS) entry which is preliminary data.</text>
</comment>
<keyword evidence="3" id="KW-1185">Reference proteome</keyword>
<proteinExistence type="predicted"/>
<evidence type="ECO:0000313" key="3">
    <source>
        <dbReference type="Proteomes" id="UP001163046"/>
    </source>
</evidence>
<name>A0A9X0DBX9_9CNID</name>
<keyword evidence="1" id="KW-0732">Signal</keyword>
<evidence type="ECO:0000256" key="1">
    <source>
        <dbReference type="SAM" id="SignalP"/>
    </source>
</evidence>
<accession>A0A9X0DBX9</accession>
<dbReference type="EMBL" id="MU825396">
    <property type="protein sequence ID" value="KAJ7394902.1"/>
    <property type="molecule type" value="Genomic_DNA"/>
</dbReference>